<evidence type="ECO:0000256" key="4">
    <source>
        <dbReference type="ARBA" id="ARBA00022827"/>
    </source>
</evidence>
<dbReference type="Pfam" id="PF05199">
    <property type="entry name" value="GMC_oxred_C"/>
    <property type="match status" value="1"/>
</dbReference>
<dbReference type="Pfam" id="PF00732">
    <property type="entry name" value="GMC_oxred_N"/>
    <property type="match status" value="1"/>
</dbReference>
<gene>
    <name evidence="7" type="ORF">HF086_000932</name>
</gene>
<name>A0A922MBK2_SPOEX</name>
<comment type="caution">
    <text evidence="7">The sequence shown here is derived from an EMBL/GenBank/DDBJ whole genome shotgun (WGS) entry which is preliminary data.</text>
</comment>
<evidence type="ECO:0000313" key="8">
    <source>
        <dbReference type="Proteomes" id="UP000814243"/>
    </source>
</evidence>
<dbReference type="SUPFAM" id="SSF51905">
    <property type="entry name" value="FAD/NAD(P)-binding domain"/>
    <property type="match status" value="1"/>
</dbReference>
<keyword evidence="4 5" id="KW-0274">FAD</keyword>
<dbReference type="Gene3D" id="3.30.560.10">
    <property type="entry name" value="Glucose Oxidase, domain 3"/>
    <property type="match status" value="1"/>
</dbReference>
<dbReference type="PROSITE" id="PS00624">
    <property type="entry name" value="GMC_OXRED_2"/>
    <property type="match status" value="1"/>
</dbReference>
<dbReference type="PIRSF" id="PIRSF000137">
    <property type="entry name" value="Alcohol_oxidase"/>
    <property type="match status" value="1"/>
</dbReference>
<dbReference type="InterPro" id="IPR000172">
    <property type="entry name" value="GMC_OxRdtase_N"/>
</dbReference>
<evidence type="ECO:0000256" key="3">
    <source>
        <dbReference type="ARBA" id="ARBA00022630"/>
    </source>
</evidence>
<dbReference type="SUPFAM" id="SSF54373">
    <property type="entry name" value="FAD-linked reductases, C-terminal domain"/>
    <property type="match status" value="1"/>
</dbReference>
<dbReference type="PANTHER" id="PTHR11552">
    <property type="entry name" value="GLUCOSE-METHANOL-CHOLINE GMC OXIDOREDUCTASE"/>
    <property type="match status" value="1"/>
</dbReference>
<dbReference type="GO" id="GO:0016614">
    <property type="term" value="F:oxidoreductase activity, acting on CH-OH group of donors"/>
    <property type="evidence" value="ECO:0007669"/>
    <property type="project" value="InterPro"/>
</dbReference>
<dbReference type="PANTHER" id="PTHR11552:SF147">
    <property type="entry name" value="CHOLINE DEHYDROGENASE, MITOCHONDRIAL"/>
    <property type="match status" value="1"/>
</dbReference>
<dbReference type="GO" id="GO:0050660">
    <property type="term" value="F:flavin adenine dinucleotide binding"/>
    <property type="evidence" value="ECO:0007669"/>
    <property type="project" value="InterPro"/>
</dbReference>
<dbReference type="EMBL" id="JACEFF010000649">
    <property type="protein sequence ID" value="KAH9633593.1"/>
    <property type="molecule type" value="Genomic_DNA"/>
</dbReference>
<dbReference type="Proteomes" id="UP000814243">
    <property type="component" value="Unassembled WGS sequence"/>
</dbReference>
<comment type="cofactor">
    <cofactor evidence="1 5">
        <name>FAD</name>
        <dbReference type="ChEBI" id="CHEBI:57692"/>
    </cofactor>
</comment>
<proteinExistence type="inferred from homology"/>
<dbReference type="InterPro" id="IPR012132">
    <property type="entry name" value="GMC_OxRdtase"/>
</dbReference>
<evidence type="ECO:0000256" key="2">
    <source>
        <dbReference type="ARBA" id="ARBA00010790"/>
    </source>
</evidence>
<evidence type="ECO:0000256" key="1">
    <source>
        <dbReference type="ARBA" id="ARBA00001974"/>
    </source>
</evidence>
<sequence>QPSGLGYGCRLKRGCVSGDNLEGEGSGVRTESGLSQQIGEEWEPITERSPYSVEVAKLVLYLNGVKMAALSSAVALLLASVGLSVVEAAFDFPPQAELTDNASYDYIIVGGGTCGCVIARRLVDSNYTVLVLESGGDPSDISMRPGLFYLLPGTKLDYDYKSTFDEYAASAQGNYTRLTAGNVLGGSSVLNHHLSIRPVPRDFDYIASITGDASWTYENMLPYFKKTETVMDEEIASTYAEYHGDSGPLGITRQLHDDDVAYYLKALAEVGNPTVEDLNGPVNVGYMQPLLNIDDGVRQTPAYVYLKDIKDNPNLHVSKNTKVSKINFEDRTAVSVEAIYKDNTYTFRANKEIILSAGAFNTPQILQLSGVGSKEVLDSLGIEQVQNLPVGDELRILPTVVVVQKTKKHVFVPSIPSLVPAIIPSRIPFPVLLGNTPLNKSEDFPDYQSYNLMLPHDTPYLLLACITVYGYSFDTCLRWQTQVVSRDAVYSVVVNLNAVSTGTVRAKTTDINDAPLIETGFYSESEDLEGAVDNLLDLLSVQDSATLKDLGAAVVGVDLPECADKEAGSREFWKCYVLHRTISGFYYAGSCAIQSVVDSELKPAGLYNIRVADASVFPQVMHGALNAAVLALGERAADLILQDAGNIN</sequence>
<evidence type="ECO:0000313" key="7">
    <source>
        <dbReference type="EMBL" id="KAH9633593.1"/>
    </source>
</evidence>
<accession>A0A922MBK2</accession>
<comment type="similarity">
    <text evidence="2">Belongs to the GMC oxidoreductase family.</text>
</comment>
<reference evidence="7" key="1">
    <citation type="journal article" date="2021" name="G3 (Bethesda)">
        <title>Genome and transcriptome analysis of the beet armyworm Spodoptera exigua reveals targets for pest control. .</title>
        <authorList>
            <person name="Simon S."/>
            <person name="Breeschoten T."/>
            <person name="Jansen H.J."/>
            <person name="Dirks R.P."/>
            <person name="Schranz M.E."/>
            <person name="Ros V.I.D."/>
        </authorList>
    </citation>
    <scope>NUCLEOTIDE SEQUENCE</scope>
    <source>
        <strain evidence="7">TB_SE_WUR_2020</strain>
    </source>
</reference>
<protein>
    <recommendedName>
        <fullName evidence="6">Glucose-methanol-choline oxidoreductase N-terminal domain-containing protein</fullName>
    </recommendedName>
</protein>
<keyword evidence="3" id="KW-0285">Flavoprotein</keyword>
<feature type="binding site" evidence="5">
    <location>
        <position position="323"/>
    </location>
    <ligand>
        <name>FAD</name>
        <dbReference type="ChEBI" id="CHEBI:57692"/>
    </ligand>
</feature>
<dbReference type="Gene3D" id="3.50.50.60">
    <property type="entry name" value="FAD/NAD(P)-binding domain"/>
    <property type="match status" value="1"/>
</dbReference>
<dbReference type="InterPro" id="IPR007867">
    <property type="entry name" value="GMC_OxRtase_C"/>
</dbReference>
<evidence type="ECO:0000259" key="6">
    <source>
        <dbReference type="PROSITE" id="PS00624"/>
    </source>
</evidence>
<evidence type="ECO:0000256" key="5">
    <source>
        <dbReference type="PIRSR" id="PIRSR000137-2"/>
    </source>
</evidence>
<feature type="non-terminal residue" evidence="7">
    <location>
        <position position="1"/>
    </location>
</feature>
<dbReference type="InterPro" id="IPR036188">
    <property type="entry name" value="FAD/NAD-bd_sf"/>
</dbReference>
<feature type="binding site" evidence="5">
    <location>
        <position position="183"/>
    </location>
    <ligand>
        <name>FAD</name>
        <dbReference type="ChEBI" id="CHEBI:57692"/>
    </ligand>
</feature>
<feature type="domain" description="Glucose-methanol-choline oxidoreductase N-terminal" evidence="6">
    <location>
        <begin position="358"/>
        <end position="372"/>
    </location>
</feature>
<organism evidence="7 8">
    <name type="scientific">Spodoptera exigua</name>
    <name type="common">Beet armyworm</name>
    <name type="synonym">Noctua fulgens</name>
    <dbReference type="NCBI Taxonomy" id="7107"/>
    <lineage>
        <taxon>Eukaryota</taxon>
        <taxon>Metazoa</taxon>
        <taxon>Ecdysozoa</taxon>
        <taxon>Arthropoda</taxon>
        <taxon>Hexapoda</taxon>
        <taxon>Insecta</taxon>
        <taxon>Pterygota</taxon>
        <taxon>Neoptera</taxon>
        <taxon>Endopterygota</taxon>
        <taxon>Lepidoptera</taxon>
        <taxon>Glossata</taxon>
        <taxon>Ditrysia</taxon>
        <taxon>Noctuoidea</taxon>
        <taxon>Noctuidae</taxon>
        <taxon>Amphipyrinae</taxon>
        <taxon>Spodoptera</taxon>
    </lineage>
</organism>
<dbReference type="AlphaFoldDB" id="A0A922MBK2"/>